<protein>
    <recommendedName>
        <fullName evidence="6">L-glutaminase</fullName>
    </recommendedName>
</protein>
<dbReference type="OrthoDB" id="175993at2"/>
<dbReference type="PANTHER" id="PTHR31987:SF1">
    <property type="entry name" value="GLUTAMINASE A"/>
    <property type="match status" value="1"/>
</dbReference>
<feature type="domain" description="Glutaminase A N-terminal" evidence="3">
    <location>
        <begin position="258"/>
        <end position="481"/>
    </location>
</feature>
<gene>
    <name evidence="4" type="ORF">SAMN05660236_5770</name>
</gene>
<dbReference type="EMBL" id="FUZU01000005">
    <property type="protein sequence ID" value="SKC89131.1"/>
    <property type="molecule type" value="Genomic_DNA"/>
</dbReference>
<dbReference type="Proteomes" id="UP000190961">
    <property type="component" value="Unassembled WGS sequence"/>
</dbReference>
<evidence type="ECO:0000313" key="5">
    <source>
        <dbReference type="Proteomes" id="UP000190961"/>
    </source>
</evidence>
<dbReference type="Pfam" id="PF16334">
    <property type="entry name" value="DUF4964"/>
    <property type="match status" value="1"/>
</dbReference>
<dbReference type="InterPro" id="IPR052743">
    <property type="entry name" value="Glutaminase_GtaA"/>
</dbReference>
<dbReference type="SUPFAM" id="SSF49785">
    <property type="entry name" value="Galactose-binding domain-like"/>
    <property type="match status" value="1"/>
</dbReference>
<sequence length="827" mass="92794">MTLQFLSHHFSFHRRLTLILFFFSISVSVRAQIEKAPAYPLITHDPYFSVWSFSDKLNESPTKHWTGSDQSITGLVKVDGTTYRILGTKEKVFQTVLPASDEVAYESKYTETAPAENWMNADFNDSAWKTGKAPYGDDQRVSKTMWLSKNIWVRRTFTLDQLDFNNLFLKLQHDDNAEVYLNGKQIYSYAGWLSKFQYFPLDEASKKLLKKGKNILTIHVENTAGGAWLDAGMVNELPEKKDINILPAVQKHVYVTATQTKYEFRCGKADVALTFTSPLLMSDLNLLARPVTYISYAVKSNDGAQHAVEVYFGASTALAVNVPAQEVKAQKYATDKLTILKAGTTEQPVLAKKGDDLRIDWGYVYIAVPKTVNARQSITPTAEGATQFASKTSSAVKDIALGKSLSLNTAVSLGNVGSEVKEQVFMIGYDDVYAVQYFNKNLKPWWKQDESQTIEKQLTQALTDYNSVIGKCNAFDGEVYTRASKAGGEEYAKLCALAYRQAIAAHKLVKSPEGEILFLSKENYSNGCINTVDVTYPSAPLFLVYNPDLLKGMLNGIFYYSESGKWTKPWAAHDLGTYPIANAQVYGEDMPVEESGNMIILTAAIAKAEGNTTYAKQHWKTLTQWVQFLEKDGFDPANQLCTDDFAGHLARNVNLSMKAIVGIGAYAMLAEKLGEKDVATKYKAIAKEYAQKWVAIAKDGDHYTLAFEKPGTWSQKYNLVWDKLLGLNLFPQEVYDTEIKYYITKQNAFGLPLDSRKSYTKSDWIVWTATLAKDQKDFEALIKPIYKFATETPTRVPLCDWHETTDGKQVGFQARSVVGGYFIKLLE</sequence>
<reference evidence="4 5" key="1">
    <citation type="submission" date="2017-02" db="EMBL/GenBank/DDBJ databases">
        <authorList>
            <person name="Peterson S.W."/>
        </authorList>
    </citation>
    <scope>NUCLEOTIDE SEQUENCE [LARGE SCALE GENOMIC DNA]</scope>
    <source>
        <strain evidence="4 5">DSM 25262</strain>
    </source>
</reference>
<dbReference type="InterPro" id="IPR032515">
    <property type="entry name" value="DUF4964"/>
</dbReference>
<dbReference type="RefSeq" id="WP_079690268.1">
    <property type="nucleotide sequence ID" value="NZ_FUZU01000005.1"/>
</dbReference>
<proteinExistence type="predicted"/>
<dbReference type="Gene3D" id="2.60.120.260">
    <property type="entry name" value="Galactose-binding domain-like"/>
    <property type="match status" value="1"/>
</dbReference>
<feature type="domain" description="Glutaminase A central" evidence="2">
    <location>
        <begin position="488"/>
        <end position="825"/>
    </location>
</feature>
<dbReference type="InterPro" id="IPR032514">
    <property type="entry name" value="GtaA_central"/>
</dbReference>
<feature type="domain" description="DUF4964" evidence="1">
    <location>
        <begin position="35"/>
        <end position="97"/>
    </location>
</feature>
<dbReference type="Pfam" id="PF16335">
    <property type="entry name" value="GtaA_6_Hairpin"/>
    <property type="match status" value="1"/>
</dbReference>
<accession>A0A1T5MLN1</accession>
<dbReference type="AlphaFoldDB" id="A0A1T5MLN1"/>
<keyword evidence="5" id="KW-1185">Reference proteome</keyword>
<evidence type="ECO:0008006" key="6">
    <source>
        <dbReference type="Google" id="ProtNLM"/>
    </source>
</evidence>
<dbReference type="STRING" id="688867.SAMN05660236_5770"/>
<evidence type="ECO:0000259" key="3">
    <source>
        <dbReference type="Pfam" id="PF17168"/>
    </source>
</evidence>
<evidence type="ECO:0000259" key="2">
    <source>
        <dbReference type="Pfam" id="PF16335"/>
    </source>
</evidence>
<evidence type="ECO:0000313" key="4">
    <source>
        <dbReference type="EMBL" id="SKC89131.1"/>
    </source>
</evidence>
<evidence type="ECO:0000259" key="1">
    <source>
        <dbReference type="Pfam" id="PF16334"/>
    </source>
</evidence>
<dbReference type="InterPro" id="IPR008979">
    <property type="entry name" value="Galactose-bd-like_sf"/>
</dbReference>
<dbReference type="GO" id="GO:0005975">
    <property type="term" value="P:carbohydrate metabolic process"/>
    <property type="evidence" value="ECO:0007669"/>
    <property type="project" value="InterPro"/>
</dbReference>
<organism evidence="4 5">
    <name type="scientific">Ohtaekwangia koreensis</name>
    <dbReference type="NCBI Taxonomy" id="688867"/>
    <lineage>
        <taxon>Bacteria</taxon>
        <taxon>Pseudomonadati</taxon>
        <taxon>Bacteroidota</taxon>
        <taxon>Cytophagia</taxon>
        <taxon>Cytophagales</taxon>
        <taxon>Fulvivirgaceae</taxon>
        <taxon>Ohtaekwangia</taxon>
    </lineage>
</organism>
<name>A0A1T5MLN1_9BACT</name>
<dbReference type="InterPro" id="IPR008928">
    <property type="entry name" value="6-hairpin_glycosidase_sf"/>
</dbReference>
<dbReference type="Pfam" id="PF17168">
    <property type="entry name" value="DUF5127"/>
    <property type="match status" value="1"/>
</dbReference>
<dbReference type="PANTHER" id="PTHR31987">
    <property type="entry name" value="GLUTAMINASE A-RELATED"/>
    <property type="match status" value="1"/>
</dbReference>
<dbReference type="InterPro" id="IPR033433">
    <property type="entry name" value="GtaA_N"/>
</dbReference>
<dbReference type="SUPFAM" id="SSF48208">
    <property type="entry name" value="Six-hairpin glycosidases"/>
    <property type="match status" value="1"/>
</dbReference>